<evidence type="ECO:0000259" key="2">
    <source>
        <dbReference type="SMART" id="SM00563"/>
    </source>
</evidence>
<reference evidence="3 4" key="1">
    <citation type="journal article" date="2016" name="Nat. Commun.">
        <title>Thousands of microbial genomes shed light on interconnected biogeochemical processes in an aquifer system.</title>
        <authorList>
            <person name="Anantharaman K."/>
            <person name="Brown C.T."/>
            <person name="Hug L.A."/>
            <person name="Sharon I."/>
            <person name="Castelle C.J."/>
            <person name="Probst A.J."/>
            <person name="Thomas B.C."/>
            <person name="Singh A."/>
            <person name="Wilkins M.J."/>
            <person name="Karaoz U."/>
            <person name="Brodie E.L."/>
            <person name="Williams K.H."/>
            <person name="Hubbard S.S."/>
            <person name="Banfield J.F."/>
        </authorList>
    </citation>
    <scope>NUCLEOTIDE SEQUENCE [LARGE SCALE GENOMIC DNA]</scope>
    <source>
        <strain evidence="4">RBG_16_55_9</strain>
    </source>
</reference>
<sequence>MANHPSRGSERTRNLFRWRWFDSLSLYLPFGFLALLNRHWNLYHQGLRRPAWKGIESILFFVPFGFYVAMILRWLRERFYHPSEVSNQTTDCPHCGQPCIDDLVLHKNYPYWFSEELLAVMSERYFRASVHGLEKIPEDGPVVILMNHAGMAFPWDFLVFGSFLIRERGEGFWLRGPGEKAFVQNQILNYILPERWLETLGGVQATYKDFEKIFRHEQIILYAPEGVKGMAKGWSRRYQLQRFHTSFVKLAAKYKAKLVPAVCIGSERMHPYAVPFPLLAKLLRFPFFALSPFVPFLIPFPSMLIWALPTKLEYYVFDPVELPYIEHESYSDQEWQALADRFQADLQQKVDQLLR</sequence>
<organism evidence="3 4">
    <name type="scientific">Fraserbacteria sp. (strain RBG_16_55_9)</name>
    <dbReference type="NCBI Taxonomy" id="1817864"/>
    <lineage>
        <taxon>Bacteria</taxon>
        <taxon>Candidatus Fraseribacteriota</taxon>
    </lineage>
</organism>
<dbReference type="SMART" id="SM00563">
    <property type="entry name" value="PlsC"/>
    <property type="match status" value="1"/>
</dbReference>
<dbReference type="STRING" id="1817864.A2Z21_07615"/>
<evidence type="ECO:0000313" key="3">
    <source>
        <dbReference type="EMBL" id="OGF57758.1"/>
    </source>
</evidence>
<dbReference type="AlphaFoldDB" id="A0A1F5V3A6"/>
<name>A0A1F5V3A6_FRAXR</name>
<dbReference type="PANTHER" id="PTHR22753:SF14">
    <property type="entry name" value="MONOACYLGLYCEROL_DIACYLGLYCEROL O-ACYLTRANSFERASE"/>
    <property type="match status" value="1"/>
</dbReference>
<evidence type="ECO:0000313" key="4">
    <source>
        <dbReference type="Proteomes" id="UP000179157"/>
    </source>
</evidence>
<feature type="transmembrane region" description="Helical" evidence="1">
    <location>
        <begin position="287"/>
        <end position="308"/>
    </location>
</feature>
<dbReference type="Pfam" id="PF01553">
    <property type="entry name" value="Acyltransferase"/>
    <property type="match status" value="1"/>
</dbReference>
<gene>
    <name evidence="3" type="ORF">A2Z21_07615</name>
</gene>
<dbReference type="GO" id="GO:0016746">
    <property type="term" value="F:acyltransferase activity"/>
    <property type="evidence" value="ECO:0007669"/>
    <property type="project" value="InterPro"/>
</dbReference>
<comment type="caution">
    <text evidence="3">The sequence shown here is derived from an EMBL/GenBank/DDBJ whole genome shotgun (WGS) entry which is preliminary data.</text>
</comment>
<feature type="transmembrane region" description="Helical" evidence="1">
    <location>
        <begin position="57"/>
        <end position="75"/>
    </location>
</feature>
<accession>A0A1F5V3A6</accession>
<protein>
    <recommendedName>
        <fullName evidence="2">Phospholipid/glycerol acyltransferase domain-containing protein</fullName>
    </recommendedName>
</protein>
<dbReference type="InterPro" id="IPR002123">
    <property type="entry name" value="Plipid/glycerol_acylTrfase"/>
</dbReference>
<dbReference type="PANTHER" id="PTHR22753">
    <property type="entry name" value="TRANSMEMBRANE PROTEIN 68"/>
    <property type="match status" value="1"/>
</dbReference>
<feature type="transmembrane region" description="Helical" evidence="1">
    <location>
        <begin position="20"/>
        <end position="37"/>
    </location>
</feature>
<proteinExistence type="predicted"/>
<evidence type="ECO:0000256" key="1">
    <source>
        <dbReference type="SAM" id="Phobius"/>
    </source>
</evidence>
<dbReference type="GO" id="GO:0016020">
    <property type="term" value="C:membrane"/>
    <property type="evidence" value="ECO:0007669"/>
    <property type="project" value="TreeGrafter"/>
</dbReference>
<dbReference type="SUPFAM" id="SSF69593">
    <property type="entry name" value="Glycerol-3-phosphate (1)-acyltransferase"/>
    <property type="match status" value="1"/>
</dbReference>
<keyword evidence="1" id="KW-1133">Transmembrane helix</keyword>
<keyword evidence="1" id="KW-0812">Transmembrane</keyword>
<feature type="domain" description="Phospholipid/glycerol acyltransferase" evidence="2">
    <location>
        <begin position="142"/>
        <end position="266"/>
    </location>
</feature>
<dbReference type="EMBL" id="MFGX01000002">
    <property type="protein sequence ID" value="OGF57758.1"/>
    <property type="molecule type" value="Genomic_DNA"/>
</dbReference>
<keyword evidence="1" id="KW-0472">Membrane</keyword>
<dbReference type="Proteomes" id="UP000179157">
    <property type="component" value="Unassembled WGS sequence"/>
</dbReference>